<accession>A0A6G1QP59</accession>
<protein>
    <recommendedName>
        <fullName evidence="3">Chemokine interleukin-8-like domain-containing protein</fullName>
    </recommendedName>
</protein>
<gene>
    <name evidence="4" type="ORF">EXN66_Car019554</name>
</gene>
<evidence type="ECO:0000259" key="3">
    <source>
        <dbReference type="Pfam" id="PF00048"/>
    </source>
</evidence>
<keyword evidence="5" id="KW-1185">Reference proteome</keyword>
<dbReference type="SUPFAM" id="SSF54117">
    <property type="entry name" value="Interleukin 8-like chemokines"/>
    <property type="match status" value="1"/>
</dbReference>
<evidence type="ECO:0000313" key="4">
    <source>
        <dbReference type="EMBL" id="KAF3703866.1"/>
    </source>
</evidence>
<evidence type="ECO:0000256" key="2">
    <source>
        <dbReference type="SAM" id="SignalP"/>
    </source>
</evidence>
<evidence type="ECO:0000256" key="1">
    <source>
        <dbReference type="ARBA" id="ARBA00022514"/>
    </source>
</evidence>
<dbReference type="InterPro" id="IPR001811">
    <property type="entry name" value="Chemokine_IL8-like_dom"/>
</dbReference>
<feature type="signal peptide" evidence="2">
    <location>
        <begin position="1"/>
        <end position="31"/>
    </location>
</feature>
<feature type="chain" id="PRO_5026046123" description="Chemokine interleukin-8-like domain-containing protein" evidence="2">
    <location>
        <begin position="32"/>
        <end position="98"/>
    </location>
</feature>
<dbReference type="Proteomes" id="UP000503349">
    <property type="component" value="Chromosome 19"/>
</dbReference>
<sequence length="98" mass="11260">MWTRSVSCWLCLFTLAAVWVFFVSEAHPAMALSCCKNITSTKVRVKQCYEQKSRMHCKHHAFVIKNSNGTWCISPTTKWLQDMIKNGKIRCPPDISPP</sequence>
<dbReference type="InterPro" id="IPR036048">
    <property type="entry name" value="Interleukin_8-like_sf"/>
</dbReference>
<reference evidence="4 5" key="1">
    <citation type="submission" date="2019-02" db="EMBL/GenBank/DDBJ databases">
        <title>Opniocepnalus argus genome.</title>
        <authorList>
            <person name="Zhou C."/>
            <person name="Xiao S."/>
        </authorList>
    </citation>
    <scope>NUCLEOTIDE SEQUENCE [LARGE SCALE GENOMIC DNA]</scope>
    <source>
        <strain evidence="4">OARG1902GOOAL</strain>
        <tissue evidence="4">Muscle</tissue>
    </source>
</reference>
<dbReference type="Gene3D" id="2.40.50.40">
    <property type="match status" value="1"/>
</dbReference>
<dbReference type="Pfam" id="PF00048">
    <property type="entry name" value="IL8"/>
    <property type="match status" value="1"/>
</dbReference>
<proteinExistence type="predicted"/>
<keyword evidence="1" id="KW-0202">Cytokine</keyword>
<dbReference type="GO" id="GO:0005615">
    <property type="term" value="C:extracellular space"/>
    <property type="evidence" value="ECO:0007669"/>
    <property type="project" value="UniProtKB-KW"/>
</dbReference>
<evidence type="ECO:0000313" key="5">
    <source>
        <dbReference type="Proteomes" id="UP000503349"/>
    </source>
</evidence>
<dbReference type="AlphaFoldDB" id="A0A6G1QP59"/>
<name>A0A6G1QP59_CHAAH</name>
<dbReference type="GO" id="GO:0008009">
    <property type="term" value="F:chemokine activity"/>
    <property type="evidence" value="ECO:0007669"/>
    <property type="project" value="InterPro"/>
</dbReference>
<dbReference type="EMBL" id="CM015730">
    <property type="protein sequence ID" value="KAF3703866.1"/>
    <property type="molecule type" value="Genomic_DNA"/>
</dbReference>
<keyword evidence="2" id="KW-0732">Signal</keyword>
<organism evidence="4 5">
    <name type="scientific">Channa argus</name>
    <name type="common">Northern snakehead</name>
    <name type="synonym">Ophicephalus argus</name>
    <dbReference type="NCBI Taxonomy" id="215402"/>
    <lineage>
        <taxon>Eukaryota</taxon>
        <taxon>Metazoa</taxon>
        <taxon>Chordata</taxon>
        <taxon>Craniata</taxon>
        <taxon>Vertebrata</taxon>
        <taxon>Euteleostomi</taxon>
        <taxon>Actinopterygii</taxon>
        <taxon>Neopterygii</taxon>
        <taxon>Teleostei</taxon>
        <taxon>Neoteleostei</taxon>
        <taxon>Acanthomorphata</taxon>
        <taxon>Anabantaria</taxon>
        <taxon>Anabantiformes</taxon>
        <taxon>Channoidei</taxon>
        <taxon>Channidae</taxon>
        <taxon>Channa</taxon>
    </lineage>
</organism>
<feature type="domain" description="Chemokine interleukin-8-like" evidence="3">
    <location>
        <begin position="33"/>
        <end position="85"/>
    </location>
</feature>
<reference evidence="5" key="2">
    <citation type="submission" date="2019-02" db="EMBL/GenBank/DDBJ databases">
        <title>Opniocepnalus argus Var Kimnra genome.</title>
        <authorList>
            <person name="Zhou C."/>
            <person name="Xiao S."/>
        </authorList>
    </citation>
    <scope>NUCLEOTIDE SEQUENCE [LARGE SCALE GENOMIC DNA]</scope>
</reference>
<dbReference type="GO" id="GO:0006955">
    <property type="term" value="P:immune response"/>
    <property type="evidence" value="ECO:0007669"/>
    <property type="project" value="InterPro"/>
</dbReference>